<dbReference type="RefSeq" id="WP_052276241.1">
    <property type="nucleotide sequence ID" value="NZ_CP011339.1"/>
</dbReference>
<name>A0A0K1RZL3_9CHRO</name>
<evidence type="ECO:0000313" key="2">
    <source>
        <dbReference type="EMBL" id="AKV67203.1"/>
    </source>
</evidence>
<dbReference type="CDD" id="cd06260">
    <property type="entry name" value="DUF820-like"/>
    <property type="match status" value="1"/>
</dbReference>
<keyword evidence="3" id="KW-1185">Reference proteome</keyword>
<dbReference type="InterPro" id="IPR011335">
    <property type="entry name" value="Restrct_endonuc-II-like"/>
</dbReference>
<reference evidence="2 3" key="1">
    <citation type="journal article" date="2016" name="Stand. Genomic Sci.">
        <title>Complete genome sequence and genomic characterization of Microcystis panniformis FACHB 1757 by third-generation sequencing.</title>
        <authorList>
            <person name="Zhang J.Y."/>
            <person name="Guan R."/>
            <person name="Zhang H.J."/>
            <person name="Li H."/>
            <person name="Xiao P."/>
            <person name="Yu G.L."/>
            <person name="Du L."/>
            <person name="Cao D.M."/>
            <person name="Zhu B.C."/>
            <person name="Li R.H."/>
            <person name="Lu Z.H."/>
        </authorList>
    </citation>
    <scope>NUCLEOTIDE SEQUENCE [LARGE SCALE GENOMIC DNA]</scope>
    <source>
        <strain evidence="2 3">FACHB-1757</strain>
    </source>
</reference>
<evidence type="ECO:0000313" key="3">
    <source>
        <dbReference type="Proteomes" id="UP000068167"/>
    </source>
</evidence>
<sequence length="200" mass="22850">MTYLSPKLFTFEDFLNQYGDDPRYQLIDGELRDMEPTGPQESVAGKIAGRLWGEILRLHLPWTIPKNCLLRPESGQATALRPDVIILDEVDFSTEPLWEKQAILTSSQAIKLVVEVVSSNWQDDYARKVEEYSSLGIAEYWIVDFRGLGGISFIGKPKQPTLTICQLEGDEYQQKLYRLYERISSAVFPELSLCLLDIMP</sequence>
<proteinExistence type="predicted"/>
<dbReference type="EMBL" id="CP011339">
    <property type="protein sequence ID" value="AKV67203.1"/>
    <property type="molecule type" value="Genomic_DNA"/>
</dbReference>
<dbReference type="Gene3D" id="3.90.1570.10">
    <property type="entry name" value="tt1808, chain A"/>
    <property type="match status" value="1"/>
</dbReference>
<dbReference type="KEGG" id="mpk:VL20_2086"/>
<dbReference type="SUPFAM" id="SSF52980">
    <property type="entry name" value="Restriction endonuclease-like"/>
    <property type="match status" value="1"/>
</dbReference>
<feature type="domain" description="Putative restriction endonuclease" evidence="1">
    <location>
        <begin position="11"/>
        <end position="193"/>
    </location>
</feature>
<evidence type="ECO:0000259" key="1">
    <source>
        <dbReference type="Pfam" id="PF05685"/>
    </source>
</evidence>
<protein>
    <recommendedName>
        <fullName evidence="1">Putative restriction endonuclease domain-containing protein</fullName>
    </recommendedName>
</protein>
<dbReference type="PANTHER" id="PTHR35400">
    <property type="entry name" value="SLR1083 PROTEIN"/>
    <property type="match status" value="1"/>
</dbReference>
<dbReference type="Proteomes" id="UP000068167">
    <property type="component" value="Chromosome"/>
</dbReference>
<dbReference type="AlphaFoldDB" id="A0A0K1RZL3"/>
<dbReference type="InterPro" id="IPR008538">
    <property type="entry name" value="Uma2"/>
</dbReference>
<dbReference type="Pfam" id="PF05685">
    <property type="entry name" value="Uma2"/>
    <property type="match status" value="1"/>
</dbReference>
<gene>
    <name evidence="2" type="ORF">VL20_2086</name>
</gene>
<accession>A0A0K1RZL3</accession>
<dbReference type="PATRIC" id="fig|1638788.3.peg.2098"/>
<dbReference type="PANTHER" id="PTHR35400:SF1">
    <property type="entry name" value="SLR1083 PROTEIN"/>
    <property type="match status" value="1"/>
</dbReference>
<organism evidence="2 3">
    <name type="scientific">Microcystis panniformis FACHB-1757</name>
    <dbReference type="NCBI Taxonomy" id="1638788"/>
    <lineage>
        <taxon>Bacteria</taxon>
        <taxon>Bacillati</taxon>
        <taxon>Cyanobacteriota</taxon>
        <taxon>Cyanophyceae</taxon>
        <taxon>Oscillatoriophycideae</taxon>
        <taxon>Chroococcales</taxon>
        <taxon>Microcystaceae</taxon>
        <taxon>Microcystis</taxon>
    </lineage>
</organism>
<dbReference type="InterPro" id="IPR012296">
    <property type="entry name" value="Nuclease_put_TT1808"/>
</dbReference>